<feature type="binding site" evidence="13">
    <location>
        <position position="105"/>
    </location>
    <ligand>
        <name>NADPH</name>
        <dbReference type="ChEBI" id="CHEBI:57783"/>
    </ligand>
</feature>
<feature type="binding site" evidence="13">
    <location>
        <position position="252"/>
    </location>
    <ligand>
        <name>NADPH</name>
        <dbReference type="ChEBI" id="CHEBI:57783"/>
    </ligand>
</feature>
<dbReference type="SUPFAM" id="SSF48179">
    <property type="entry name" value="6-phosphogluconate dehydrogenase C-terminal domain-like"/>
    <property type="match status" value="1"/>
</dbReference>
<feature type="binding site" evidence="13">
    <location>
        <position position="276"/>
    </location>
    <ligand>
        <name>NADPH</name>
        <dbReference type="ChEBI" id="CHEBI:57783"/>
    </ligand>
</feature>
<reference evidence="21" key="1">
    <citation type="submission" date="2012-02" db="EMBL/GenBank/DDBJ databases">
        <title>Complete sequence of Desulfitobacterium dichloroeliminans LMG P-21439.</title>
        <authorList>
            <person name="Lucas S."/>
            <person name="Han J."/>
            <person name="Lapidus A."/>
            <person name="Cheng J.-F."/>
            <person name="Goodwin L."/>
            <person name="Pitluck S."/>
            <person name="Peters L."/>
            <person name="Ovchinnikova G."/>
            <person name="Teshima H."/>
            <person name="Detter J.C."/>
            <person name="Han C."/>
            <person name="Tapia R."/>
            <person name="Land M."/>
            <person name="Hauser L."/>
            <person name="Kyrpides N."/>
            <person name="Ivanova N."/>
            <person name="Pagani I."/>
            <person name="Kruse T."/>
            <person name="de Vos W.M."/>
            <person name="Boon N."/>
            <person name="Smidt H."/>
            <person name="Woyke T."/>
        </authorList>
    </citation>
    <scope>NUCLEOTIDE SEQUENCE [LARGE SCALE GENOMIC DNA]</scope>
    <source>
        <strain evidence="21">LMG P-21439 / DCA1</strain>
    </source>
</reference>
<dbReference type="SUPFAM" id="SSF51735">
    <property type="entry name" value="NAD(P)-binding Rossmann-fold domains"/>
    <property type="match status" value="1"/>
</dbReference>
<dbReference type="HAMAP" id="MF_00394">
    <property type="entry name" value="NAD_Glyc3P_dehydrog"/>
    <property type="match status" value="1"/>
</dbReference>
<dbReference type="Gene3D" id="3.40.50.720">
    <property type="entry name" value="NAD(P)-binding Rossmann-like Domain"/>
    <property type="match status" value="1"/>
</dbReference>
<feature type="binding site" evidence="13">
    <location>
        <position position="137"/>
    </location>
    <ligand>
        <name>NADPH</name>
        <dbReference type="ChEBI" id="CHEBI:57783"/>
    </ligand>
</feature>
<dbReference type="FunFam" id="1.10.1040.10:FF:000001">
    <property type="entry name" value="Glycerol-3-phosphate dehydrogenase [NAD(P)+]"/>
    <property type="match status" value="1"/>
</dbReference>
<dbReference type="OrthoDB" id="9812273at2"/>
<evidence type="ECO:0000313" key="20">
    <source>
        <dbReference type="EMBL" id="AGA69759.1"/>
    </source>
</evidence>
<dbReference type="InterPro" id="IPR006109">
    <property type="entry name" value="G3P_DH_NAD-dep_C"/>
</dbReference>
<protein>
    <recommendedName>
        <fullName evidence="11 13">Glycerol-3-phosphate dehydrogenase [NAD(P)+]</fullName>
        <ecNumber evidence="10 13">1.1.1.94</ecNumber>
    </recommendedName>
    <alternativeName>
        <fullName evidence="13">NAD(P)(+)-dependent glycerol-3-phosphate dehydrogenase</fullName>
    </alternativeName>
    <alternativeName>
        <fullName evidence="12 13">NAD(P)H-dependent dihydroxyacetone-phosphate reductase</fullName>
    </alternativeName>
</protein>
<evidence type="ECO:0000256" key="5">
    <source>
        <dbReference type="ARBA" id="ARBA00023027"/>
    </source>
</evidence>
<dbReference type="FunFam" id="3.40.50.720:FF:000019">
    <property type="entry name" value="Glycerol-3-phosphate dehydrogenase [NAD(P)+]"/>
    <property type="match status" value="1"/>
</dbReference>
<evidence type="ECO:0000259" key="19">
    <source>
        <dbReference type="Pfam" id="PF07479"/>
    </source>
</evidence>
<dbReference type="EMBL" id="CP003344">
    <property type="protein sequence ID" value="AGA69759.1"/>
    <property type="molecule type" value="Genomic_DNA"/>
</dbReference>
<feature type="binding site" evidence="13">
    <location>
        <position position="251"/>
    </location>
    <ligand>
        <name>sn-glycerol 3-phosphate</name>
        <dbReference type="ChEBI" id="CHEBI:57597"/>
    </ligand>
</feature>
<dbReference type="Proteomes" id="UP000010797">
    <property type="component" value="Chromosome"/>
</dbReference>
<comment type="function">
    <text evidence="13">Catalyzes the reduction of the glycolytic intermediate dihydroxyacetone phosphate (DHAP) to sn-glycerol 3-phosphate (G3P), the key precursor for phospholipid synthesis.</text>
</comment>
<feature type="binding site" evidence="13">
    <location>
        <position position="32"/>
    </location>
    <ligand>
        <name>NADPH</name>
        <dbReference type="ChEBI" id="CHEBI:57783"/>
    </ligand>
</feature>
<evidence type="ECO:0000256" key="7">
    <source>
        <dbReference type="ARBA" id="ARBA00023209"/>
    </source>
</evidence>
<comment type="caution">
    <text evidence="13">Lacks conserved residue(s) required for the propagation of feature annotation.</text>
</comment>
<feature type="binding site" evidence="13">
    <location>
        <position position="105"/>
    </location>
    <ligand>
        <name>sn-glycerol 3-phosphate</name>
        <dbReference type="ChEBI" id="CHEBI:57597"/>
    </ligand>
</feature>
<dbReference type="PANTHER" id="PTHR11728:SF1">
    <property type="entry name" value="GLYCEROL-3-PHOSPHATE DEHYDROGENASE [NAD(+)] 2, CHLOROPLASTIC"/>
    <property type="match status" value="1"/>
</dbReference>
<feature type="binding site" evidence="13">
    <location>
        <position position="49"/>
    </location>
    <ligand>
        <name>NADPH</name>
        <dbReference type="ChEBI" id="CHEBI:57783"/>
    </ligand>
</feature>
<keyword evidence="8 13" id="KW-1208">Phospholipid metabolism</keyword>
<feature type="binding site" evidence="13">
    <location>
        <position position="253"/>
    </location>
    <ligand>
        <name>sn-glycerol 3-phosphate</name>
        <dbReference type="ChEBI" id="CHEBI:57597"/>
    </ligand>
</feature>
<dbReference type="HOGENOM" id="CLU_033449_0_2_9"/>
<feature type="binding site" evidence="13">
    <location>
        <position position="135"/>
    </location>
    <ligand>
        <name>sn-glycerol 3-phosphate</name>
        <dbReference type="ChEBI" id="CHEBI:57597"/>
    </ligand>
</feature>
<dbReference type="GO" id="GO:0005975">
    <property type="term" value="P:carbohydrate metabolic process"/>
    <property type="evidence" value="ECO:0007669"/>
    <property type="project" value="InterPro"/>
</dbReference>
<gene>
    <name evidence="13" type="primary">gpsA</name>
    <name evidence="20" type="ordered locus">Desdi_2334</name>
</gene>
<dbReference type="InterPro" id="IPR013328">
    <property type="entry name" value="6PGD_dom2"/>
</dbReference>
<evidence type="ECO:0000256" key="17">
    <source>
        <dbReference type="RuleBase" id="RU000437"/>
    </source>
</evidence>
<evidence type="ECO:0000256" key="15">
    <source>
        <dbReference type="PIRSR" id="PIRSR000114-2"/>
    </source>
</evidence>
<feature type="binding site" evidence="15">
    <location>
        <begin position="252"/>
        <end position="253"/>
    </location>
    <ligand>
        <name>substrate</name>
    </ligand>
</feature>
<feature type="domain" description="Glycerol-3-phosphate dehydrogenase NAD-dependent C-terminal" evidence="19">
    <location>
        <begin position="177"/>
        <end position="317"/>
    </location>
</feature>
<evidence type="ECO:0000256" key="10">
    <source>
        <dbReference type="ARBA" id="ARBA00066687"/>
    </source>
</evidence>
<dbReference type="GO" id="GO:0141153">
    <property type="term" value="F:glycerol-3-phosphate dehydrogenase (NADP+) activity"/>
    <property type="evidence" value="ECO:0007669"/>
    <property type="project" value="RHEA"/>
</dbReference>
<evidence type="ECO:0000256" key="2">
    <source>
        <dbReference type="ARBA" id="ARBA00022516"/>
    </source>
</evidence>
<dbReference type="GO" id="GO:0141152">
    <property type="term" value="F:glycerol-3-phosphate dehydrogenase (NAD+) activity"/>
    <property type="evidence" value="ECO:0007669"/>
    <property type="project" value="RHEA"/>
</dbReference>
<feature type="binding site" evidence="13">
    <location>
        <position position="188"/>
    </location>
    <ligand>
        <name>sn-glycerol 3-phosphate</name>
        <dbReference type="ChEBI" id="CHEBI:57597"/>
    </ligand>
</feature>
<keyword evidence="3 13" id="KW-0521">NADP</keyword>
<dbReference type="GO" id="GO:0051287">
    <property type="term" value="F:NAD binding"/>
    <property type="evidence" value="ECO:0007669"/>
    <property type="project" value="InterPro"/>
</dbReference>
<dbReference type="EC" id="1.1.1.94" evidence="10 13"/>
<evidence type="ECO:0000313" key="21">
    <source>
        <dbReference type="Proteomes" id="UP000010797"/>
    </source>
</evidence>
<comment type="pathway">
    <text evidence="13">Membrane lipid metabolism; glycerophospholipid metabolism.</text>
</comment>
<dbReference type="GO" id="GO:0006650">
    <property type="term" value="P:glycerophospholipid metabolic process"/>
    <property type="evidence" value="ECO:0007669"/>
    <property type="project" value="UniProtKB-UniRule"/>
</dbReference>
<evidence type="ECO:0000256" key="11">
    <source>
        <dbReference type="ARBA" id="ARBA00069372"/>
    </source>
</evidence>
<evidence type="ECO:0000256" key="13">
    <source>
        <dbReference type="HAMAP-Rule" id="MF_00394"/>
    </source>
</evidence>
<proteinExistence type="inferred from homology"/>
<dbReference type="GO" id="GO:0046167">
    <property type="term" value="P:glycerol-3-phosphate biosynthetic process"/>
    <property type="evidence" value="ECO:0007669"/>
    <property type="project" value="UniProtKB-UniRule"/>
</dbReference>
<evidence type="ECO:0000256" key="4">
    <source>
        <dbReference type="ARBA" id="ARBA00023002"/>
    </source>
</evidence>
<dbReference type="PANTHER" id="PTHR11728">
    <property type="entry name" value="GLYCEROL-3-PHOSPHATE DEHYDROGENASE"/>
    <property type="match status" value="1"/>
</dbReference>
<evidence type="ECO:0000259" key="18">
    <source>
        <dbReference type="Pfam" id="PF01210"/>
    </source>
</evidence>
<keyword evidence="2 13" id="KW-0444">Lipid biosynthesis</keyword>
<keyword evidence="6 13" id="KW-0443">Lipid metabolism</keyword>
<feature type="domain" description="Glycerol-3-phosphate dehydrogenase NAD-dependent N-terminal" evidence="18">
    <location>
        <begin position="3"/>
        <end position="157"/>
    </location>
</feature>
<evidence type="ECO:0000256" key="12">
    <source>
        <dbReference type="ARBA" id="ARBA00080511"/>
    </source>
</evidence>
<dbReference type="InterPro" id="IPR036291">
    <property type="entry name" value="NAD(P)-bd_dom_sf"/>
</dbReference>
<keyword evidence="5 13" id="KW-0520">NAD</keyword>
<keyword evidence="4 13" id="KW-0560">Oxidoreductase</keyword>
<comment type="catalytic activity">
    <reaction evidence="9">
        <text>sn-glycerol 3-phosphate + NADP(+) = dihydroxyacetone phosphate + NADPH + H(+)</text>
        <dbReference type="Rhea" id="RHEA:11096"/>
        <dbReference type="ChEBI" id="CHEBI:15378"/>
        <dbReference type="ChEBI" id="CHEBI:57597"/>
        <dbReference type="ChEBI" id="CHEBI:57642"/>
        <dbReference type="ChEBI" id="CHEBI:57783"/>
        <dbReference type="ChEBI" id="CHEBI:58349"/>
        <dbReference type="EC" id="1.1.1.94"/>
    </reaction>
    <physiologicalReaction direction="right-to-left" evidence="9">
        <dbReference type="Rhea" id="RHEA:11098"/>
    </physiologicalReaction>
</comment>
<evidence type="ECO:0000256" key="1">
    <source>
        <dbReference type="ARBA" id="ARBA00011009"/>
    </source>
</evidence>
<dbReference type="GO" id="GO:0008654">
    <property type="term" value="P:phospholipid biosynthetic process"/>
    <property type="evidence" value="ECO:0007669"/>
    <property type="project" value="UniProtKB-KW"/>
</dbReference>
<dbReference type="InterPro" id="IPR008927">
    <property type="entry name" value="6-PGluconate_DH-like_C_sf"/>
</dbReference>
<dbReference type="NCBIfam" id="NF000940">
    <property type="entry name" value="PRK00094.1-2"/>
    <property type="match status" value="1"/>
</dbReference>
<dbReference type="Gene3D" id="1.10.1040.10">
    <property type="entry name" value="N-(1-d-carboxylethyl)-l-norvaline Dehydrogenase, domain 2"/>
    <property type="match status" value="1"/>
</dbReference>
<feature type="active site" description="Proton acceptor" evidence="13 14">
    <location>
        <position position="188"/>
    </location>
</feature>
<dbReference type="Pfam" id="PF07479">
    <property type="entry name" value="NAD_Gly3P_dh_C"/>
    <property type="match status" value="1"/>
</dbReference>
<dbReference type="GO" id="GO:0005829">
    <property type="term" value="C:cytosol"/>
    <property type="evidence" value="ECO:0007669"/>
    <property type="project" value="TreeGrafter"/>
</dbReference>
<dbReference type="InterPro" id="IPR006168">
    <property type="entry name" value="G3P_DH_NAD-dep"/>
</dbReference>
<comment type="catalytic activity">
    <reaction evidence="13">
        <text>sn-glycerol 3-phosphate + NAD(+) = dihydroxyacetone phosphate + NADH + H(+)</text>
        <dbReference type="Rhea" id="RHEA:11092"/>
        <dbReference type="ChEBI" id="CHEBI:15378"/>
        <dbReference type="ChEBI" id="CHEBI:57540"/>
        <dbReference type="ChEBI" id="CHEBI:57597"/>
        <dbReference type="ChEBI" id="CHEBI:57642"/>
        <dbReference type="ChEBI" id="CHEBI:57945"/>
        <dbReference type="EC" id="1.1.1.94"/>
    </reaction>
</comment>
<dbReference type="KEGG" id="ddl:Desdi_2334"/>
<feature type="binding site" evidence="13">
    <location>
        <position position="12"/>
    </location>
    <ligand>
        <name>NADPH</name>
        <dbReference type="ChEBI" id="CHEBI:57783"/>
    </ligand>
</feature>
<evidence type="ECO:0000256" key="6">
    <source>
        <dbReference type="ARBA" id="ARBA00023098"/>
    </source>
</evidence>
<organism evidence="20 21">
    <name type="scientific">Desulfitobacterium dichloroeliminans (strain LMG P-21439 / DCA1)</name>
    <dbReference type="NCBI Taxonomy" id="871963"/>
    <lineage>
        <taxon>Bacteria</taxon>
        <taxon>Bacillati</taxon>
        <taxon>Bacillota</taxon>
        <taxon>Clostridia</taxon>
        <taxon>Eubacteriales</taxon>
        <taxon>Desulfitobacteriaceae</taxon>
        <taxon>Desulfitobacterium</taxon>
    </lineage>
</organism>
<evidence type="ECO:0000256" key="14">
    <source>
        <dbReference type="PIRSR" id="PIRSR000114-1"/>
    </source>
</evidence>
<feature type="binding site" evidence="13">
    <location>
        <position position="252"/>
    </location>
    <ligand>
        <name>sn-glycerol 3-phosphate</name>
        <dbReference type="ChEBI" id="CHEBI:57597"/>
    </ligand>
</feature>
<dbReference type="Pfam" id="PF01210">
    <property type="entry name" value="NAD_Gly3P_dh_N"/>
    <property type="match status" value="1"/>
</dbReference>
<evidence type="ECO:0000256" key="8">
    <source>
        <dbReference type="ARBA" id="ARBA00023264"/>
    </source>
</evidence>
<keyword evidence="13" id="KW-0547">Nucleotide-binding</keyword>
<dbReference type="NCBIfam" id="NF000941">
    <property type="entry name" value="PRK00094.1-3"/>
    <property type="match status" value="1"/>
</dbReference>
<feature type="binding site" evidence="15">
    <location>
        <position position="105"/>
    </location>
    <ligand>
        <name>substrate</name>
    </ligand>
</feature>
<feature type="binding site" evidence="16">
    <location>
        <position position="137"/>
    </location>
    <ligand>
        <name>NAD(+)</name>
        <dbReference type="ChEBI" id="CHEBI:57540"/>
    </ligand>
</feature>
<dbReference type="PRINTS" id="PR00077">
    <property type="entry name" value="GPDHDRGNASE"/>
</dbReference>
<dbReference type="STRING" id="871963.Desdi_2334"/>
<evidence type="ECO:0000256" key="16">
    <source>
        <dbReference type="PIRSR" id="PIRSR000114-3"/>
    </source>
</evidence>
<feature type="binding site" evidence="13">
    <location>
        <position position="241"/>
    </location>
    <ligand>
        <name>sn-glycerol 3-phosphate</name>
        <dbReference type="ChEBI" id="CHEBI:57597"/>
    </ligand>
</feature>
<evidence type="ECO:0000256" key="3">
    <source>
        <dbReference type="ARBA" id="ARBA00022857"/>
    </source>
</evidence>
<name>L0F7E0_DESDL</name>
<sequence length="350" mass="37815">MTKITVYGAGSWGTALAVAMGKAGHEVVLLGRNPQEMSLMDERRENLHYLPGVTLPETVQPSVDITELEDTDMLILSVPSHSVRETAQRIRSFLKKETIVVNTAKGLEERSHKRLSEVLTEELPNNSIVVLSGPSHAEEVGKDMPTTVVVASHDTKAAEAVQDVMMTPNFRVYTNPDTIGVELGGAFKNIIALCAGFAEGLGFGDNTKAALMTRGIAEITRLGVAMGGNPLTFAGLSGVGDLIVTCTSQHSRNRRAGVALGQGKPLDQVLQEVGMVVEGIRTTKVAFELSRQYGISMPIVEQAYQVIFEGTDPKVAVSALMMRGKKHEIEEVAQIAMENSAYNTRLQRND</sequence>
<accession>L0F7E0</accession>
<dbReference type="InterPro" id="IPR011128">
    <property type="entry name" value="G3P_DH_NAD-dep_N"/>
</dbReference>
<dbReference type="PROSITE" id="PS00957">
    <property type="entry name" value="NAD_G3PDH"/>
    <property type="match status" value="1"/>
</dbReference>
<feature type="binding site" evidence="16">
    <location>
        <begin position="8"/>
        <end position="13"/>
    </location>
    <ligand>
        <name>NAD(+)</name>
        <dbReference type="ChEBI" id="CHEBI:57540"/>
    </ligand>
</feature>
<comment type="similarity">
    <text evidence="1 13 17">Belongs to the NAD-dependent glycerol-3-phosphate dehydrogenase family.</text>
</comment>
<dbReference type="NCBIfam" id="NF000942">
    <property type="entry name" value="PRK00094.1-4"/>
    <property type="match status" value="1"/>
</dbReference>
<dbReference type="AlphaFoldDB" id="L0F7E0"/>
<comment type="subcellular location">
    <subcellularLocation>
        <location evidence="13">Cytoplasm</location>
    </subcellularLocation>
</comment>
<feature type="binding site" evidence="13">
    <location>
        <position position="11"/>
    </location>
    <ligand>
        <name>NADPH</name>
        <dbReference type="ChEBI" id="CHEBI:57783"/>
    </ligand>
</feature>
<feature type="binding site" evidence="13">
    <location>
        <position position="278"/>
    </location>
    <ligand>
        <name>NADPH</name>
        <dbReference type="ChEBI" id="CHEBI:57783"/>
    </ligand>
</feature>
<evidence type="ECO:0000256" key="9">
    <source>
        <dbReference type="ARBA" id="ARBA00052716"/>
    </source>
</evidence>
<feature type="binding site" evidence="13">
    <location>
        <position position="133"/>
    </location>
    <ligand>
        <name>sn-glycerol 3-phosphate</name>
        <dbReference type="ChEBI" id="CHEBI:57597"/>
    </ligand>
</feature>
<feature type="binding site" evidence="16">
    <location>
        <position position="252"/>
    </location>
    <ligand>
        <name>NAD(+)</name>
        <dbReference type="ChEBI" id="CHEBI:57540"/>
    </ligand>
</feature>
<keyword evidence="21" id="KW-1185">Reference proteome</keyword>
<dbReference type="GO" id="GO:0046168">
    <property type="term" value="P:glycerol-3-phosphate catabolic process"/>
    <property type="evidence" value="ECO:0007669"/>
    <property type="project" value="InterPro"/>
</dbReference>
<dbReference type="PIRSF" id="PIRSF000114">
    <property type="entry name" value="Glycerol-3-P_dh"/>
    <property type="match status" value="1"/>
</dbReference>
<keyword evidence="7 13" id="KW-0594">Phospholipid biosynthesis</keyword>
<dbReference type="eggNOG" id="COG0240">
    <property type="taxonomic scope" value="Bacteria"/>
</dbReference>
<keyword evidence="13" id="KW-0963">Cytoplasm</keyword>
<dbReference type="UniPathway" id="UPA00940"/>
<dbReference type="RefSeq" id="WP_015262732.1">
    <property type="nucleotide sequence ID" value="NC_019903.1"/>
</dbReference>